<dbReference type="GO" id="GO:0005759">
    <property type="term" value="C:mitochondrial matrix"/>
    <property type="evidence" value="ECO:0007669"/>
    <property type="project" value="TreeGrafter"/>
</dbReference>
<accession>A0A7S3JUB3</accession>
<evidence type="ECO:0000256" key="1">
    <source>
        <dbReference type="SAM" id="MobiDB-lite"/>
    </source>
</evidence>
<dbReference type="GO" id="GO:0003723">
    <property type="term" value="F:RNA binding"/>
    <property type="evidence" value="ECO:0007669"/>
    <property type="project" value="TreeGrafter"/>
</dbReference>
<dbReference type="GO" id="GO:0035770">
    <property type="term" value="C:ribonucleoprotein granule"/>
    <property type="evidence" value="ECO:0007669"/>
    <property type="project" value="TreeGrafter"/>
</dbReference>
<name>A0A7S3JUB3_9STRA</name>
<organism evidence="2">
    <name type="scientific">Aureoumbra lagunensis</name>
    <dbReference type="NCBI Taxonomy" id="44058"/>
    <lineage>
        <taxon>Eukaryota</taxon>
        <taxon>Sar</taxon>
        <taxon>Stramenopiles</taxon>
        <taxon>Ochrophyta</taxon>
        <taxon>Pelagophyceae</taxon>
        <taxon>Pelagomonadales</taxon>
        <taxon>Aureoumbra</taxon>
    </lineage>
</organism>
<feature type="region of interest" description="Disordered" evidence="1">
    <location>
        <begin position="677"/>
        <end position="701"/>
    </location>
</feature>
<sequence length="701" mass="80051">MKRFVLLIFLRVAGSFCFWHCLYAKKSTIYRKVTERRAVIRETFNDVLMHWKEKNDTYETLIKLRRHYVPRRDGVEIDAVSEIVVRACENIERFNSQEKATLCWAVARLPTRKFVARAFFAKVAKELNCLDLDALRLATTVRAFALVGYFDNDKIFLDAAERTVASGAKDFNGIDCSHVAWGLTKYVSHKRHQIIIDEALRYIAQRASTLTNIEIAELATVAWALAKSSHRASFKSEACDALFHKLGQRVLTRLTVEAHVEPRAFDDVNIPFALARYLRDRHICMAPVVDALALRCTARINIFRSRELSQLAWSFASLRNNFDSISIKNELFTTFAQSAITGNNLDYFNTRELSQFAWALARACPPSKYRQDALLALAQVFIDRLNSIKLKQDFSTQALANVVWAMAKTETRIPKLFHQIALELEPRVFECNAQDLSNTVYAYAFVGFEAPALFEAIAAVAPLKIHHFKTQELANTAWAFATAYIVNLRRKKISTTSCHHCSSNTAHLLDAIAHESTPRLITFKPQELANLAWAFSKLEGYAFRKRSDFIAAISQSARINIKNLDPHHLTVLIYSFAKAGIADASFFADLAMEIRSKRHLFNEISKTQLRQAALFLRHRAPHISLPDFFDGTTTTLFSNNATTVHYYQQLQQRGRPPPPTQQQLAIDMRRFDYLKRKRDEAGKDKYSSSSSGRQSSERRLQ</sequence>
<dbReference type="AlphaFoldDB" id="A0A7S3JUB3"/>
<evidence type="ECO:0008006" key="3">
    <source>
        <dbReference type="Google" id="ProtNLM"/>
    </source>
</evidence>
<proteinExistence type="predicted"/>
<feature type="compositionally biased region" description="Basic and acidic residues" evidence="1">
    <location>
        <begin position="677"/>
        <end position="686"/>
    </location>
</feature>
<dbReference type="PANTHER" id="PTHR21228:SF40">
    <property type="entry name" value="LD45607P"/>
    <property type="match status" value="1"/>
</dbReference>
<dbReference type="GO" id="GO:0000963">
    <property type="term" value="P:mitochondrial RNA processing"/>
    <property type="evidence" value="ECO:0007669"/>
    <property type="project" value="TreeGrafter"/>
</dbReference>
<dbReference type="PANTHER" id="PTHR21228">
    <property type="entry name" value="FAST LEU-RICH DOMAIN-CONTAINING"/>
    <property type="match status" value="1"/>
</dbReference>
<gene>
    <name evidence="2" type="ORF">ALAG00032_LOCUS4202</name>
</gene>
<dbReference type="EMBL" id="HBIJ01005972">
    <property type="protein sequence ID" value="CAE0363461.1"/>
    <property type="molecule type" value="Transcribed_RNA"/>
</dbReference>
<evidence type="ECO:0000313" key="2">
    <source>
        <dbReference type="EMBL" id="CAE0363461.1"/>
    </source>
</evidence>
<protein>
    <recommendedName>
        <fullName evidence="3">RAP domain-containing protein</fullName>
    </recommendedName>
</protein>
<reference evidence="2" key="1">
    <citation type="submission" date="2021-01" db="EMBL/GenBank/DDBJ databases">
        <authorList>
            <person name="Corre E."/>
            <person name="Pelletier E."/>
            <person name="Niang G."/>
            <person name="Scheremetjew M."/>
            <person name="Finn R."/>
            <person name="Kale V."/>
            <person name="Holt S."/>
            <person name="Cochrane G."/>
            <person name="Meng A."/>
            <person name="Brown T."/>
            <person name="Cohen L."/>
        </authorList>
    </citation>
    <scope>NUCLEOTIDE SEQUENCE</scope>
    <source>
        <strain evidence="2">CCMP1510</strain>
    </source>
</reference>
<dbReference type="GO" id="GO:0044528">
    <property type="term" value="P:regulation of mitochondrial mRNA stability"/>
    <property type="evidence" value="ECO:0007669"/>
    <property type="project" value="TreeGrafter"/>
</dbReference>
<dbReference type="InterPro" id="IPR050870">
    <property type="entry name" value="FAST_kinase"/>
</dbReference>